<dbReference type="Proteomes" id="UP000030765">
    <property type="component" value="Unassembled WGS sequence"/>
</dbReference>
<evidence type="ECO:0000313" key="2">
    <source>
        <dbReference type="EMBL" id="KFB45460.1"/>
    </source>
</evidence>
<keyword evidence="4" id="KW-1185">Reference proteome</keyword>
<dbReference type="EMBL" id="KE525303">
    <property type="protein sequence ID" value="KFB45460.1"/>
    <property type="molecule type" value="Genomic_DNA"/>
</dbReference>
<evidence type="ECO:0000256" key="1">
    <source>
        <dbReference type="SAM" id="MobiDB-lite"/>
    </source>
</evidence>
<name>A0A084W5G6_ANOSI</name>
<evidence type="ECO:0000313" key="3">
    <source>
        <dbReference type="EnsemblMetazoa" id="ASIC013397-PA"/>
    </source>
</evidence>
<accession>A0A084W5G6</accession>
<feature type="compositionally biased region" description="Low complexity" evidence="1">
    <location>
        <begin position="64"/>
        <end position="76"/>
    </location>
</feature>
<dbReference type="VEuPathDB" id="VectorBase:ASIC013397"/>
<proteinExistence type="predicted"/>
<protein>
    <submittedName>
        <fullName evidence="2 3">Uncharacterized protein</fullName>
    </submittedName>
</protein>
<reference evidence="3" key="2">
    <citation type="submission" date="2020-05" db="UniProtKB">
        <authorList>
            <consortium name="EnsemblMetazoa"/>
        </authorList>
    </citation>
    <scope>IDENTIFICATION</scope>
</reference>
<evidence type="ECO:0000313" key="4">
    <source>
        <dbReference type="Proteomes" id="UP000030765"/>
    </source>
</evidence>
<sequence length="110" mass="12417">MSPMIQHVERESWDGDRVKWKLFVFRPQTDSQRYSLPCWRKHTHTDNEKRKETQEGQHEEKGYSIRSGSSSTSGYTKQLAGSVEVGQVLPGIEITLSSAPPVPQNSSSSP</sequence>
<feature type="compositionally biased region" description="Basic and acidic residues" evidence="1">
    <location>
        <begin position="44"/>
        <end position="63"/>
    </location>
</feature>
<dbReference type="EMBL" id="ATLV01020631">
    <property type="status" value="NOT_ANNOTATED_CDS"/>
    <property type="molecule type" value="Genomic_DNA"/>
</dbReference>
<organism evidence="2">
    <name type="scientific">Anopheles sinensis</name>
    <name type="common">Mosquito</name>
    <dbReference type="NCBI Taxonomy" id="74873"/>
    <lineage>
        <taxon>Eukaryota</taxon>
        <taxon>Metazoa</taxon>
        <taxon>Ecdysozoa</taxon>
        <taxon>Arthropoda</taxon>
        <taxon>Hexapoda</taxon>
        <taxon>Insecta</taxon>
        <taxon>Pterygota</taxon>
        <taxon>Neoptera</taxon>
        <taxon>Endopterygota</taxon>
        <taxon>Diptera</taxon>
        <taxon>Nematocera</taxon>
        <taxon>Culicoidea</taxon>
        <taxon>Culicidae</taxon>
        <taxon>Anophelinae</taxon>
        <taxon>Anopheles</taxon>
    </lineage>
</organism>
<dbReference type="EnsemblMetazoa" id="ASIC013397-RA">
    <property type="protein sequence ID" value="ASIC013397-PA"/>
    <property type="gene ID" value="ASIC013397"/>
</dbReference>
<reference evidence="2 4" key="1">
    <citation type="journal article" date="2014" name="BMC Genomics">
        <title>Genome sequence of Anopheles sinensis provides insight into genetics basis of mosquito competence for malaria parasites.</title>
        <authorList>
            <person name="Zhou D."/>
            <person name="Zhang D."/>
            <person name="Ding G."/>
            <person name="Shi L."/>
            <person name="Hou Q."/>
            <person name="Ye Y."/>
            <person name="Xu Y."/>
            <person name="Zhou H."/>
            <person name="Xiong C."/>
            <person name="Li S."/>
            <person name="Yu J."/>
            <person name="Hong S."/>
            <person name="Yu X."/>
            <person name="Zou P."/>
            <person name="Chen C."/>
            <person name="Chang X."/>
            <person name="Wang W."/>
            <person name="Lv Y."/>
            <person name="Sun Y."/>
            <person name="Ma L."/>
            <person name="Shen B."/>
            <person name="Zhu C."/>
        </authorList>
    </citation>
    <scope>NUCLEOTIDE SEQUENCE [LARGE SCALE GENOMIC DNA]</scope>
</reference>
<feature type="region of interest" description="Disordered" evidence="1">
    <location>
        <begin position="35"/>
        <end position="78"/>
    </location>
</feature>
<gene>
    <name evidence="2" type="ORF">ZHAS_00013397</name>
</gene>
<dbReference type="AlphaFoldDB" id="A0A084W5G6"/>